<feature type="binding site" evidence="6">
    <location>
        <begin position="139"/>
        <end position="140"/>
    </location>
    <ligand>
        <name>S-adenosyl-L-methionine</name>
        <dbReference type="ChEBI" id="CHEBI:59789"/>
    </ligand>
</feature>
<dbReference type="PIRSF" id="PIRSF003078">
    <property type="entry name" value="GidB"/>
    <property type="match status" value="1"/>
</dbReference>
<dbReference type="RefSeq" id="WP_308454603.1">
    <property type="nucleotide sequence ID" value="NZ_JAJEQR010000052.1"/>
</dbReference>
<keyword evidence="1 6" id="KW-0963">Cytoplasm</keyword>
<keyword evidence="4 6" id="KW-0808">Transferase</keyword>
<proteinExistence type="inferred from homology"/>
<dbReference type="InterPro" id="IPR029063">
    <property type="entry name" value="SAM-dependent_MTases_sf"/>
</dbReference>
<dbReference type="Gene3D" id="3.40.50.150">
    <property type="entry name" value="Vaccinia Virus protein VP39"/>
    <property type="match status" value="1"/>
</dbReference>
<dbReference type="Proteomes" id="UP001198182">
    <property type="component" value="Unassembled WGS sequence"/>
</dbReference>
<comment type="function">
    <text evidence="6">Specifically methylates the N7 position of a guanine in 16S rRNA.</text>
</comment>
<dbReference type="EC" id="2.1.1.-" evidence="6"/>
<dbReference type="HAMAP" id="MF_00074">
    <property type="entry name" value="16SrRNA_methyltr_G"/>
    <property type="match status" value="1"/>
</dbReference>
<evidence type="ECO:0000313" key="9">
    <source>
        <dbReference type="Proteomes" id="UP001198182"/>
    </source>
</evidence>
<sequence>MEKTEKLTEEILYIQEEFDKIGVKLTNRQASQFKMYADLLVEWNSFMNLTAITDFKEIVQKHFIDSAAYVFLPDVSRETSEEYMIDVGTGAGFPGIPLKILYPQWKIVLMDSLNKRIKFLDEVIQRLELENIRTVHGRAEELAQKKEYREQFSLCVSRAVANLATLSEYCLPFIKKGGRLVSYKSGEVADELKNAEKAIKILGGERQQPIYFNLPGTDIQRSFIIIKKTETTPKKYPRKAGTPSKQPLGVEIIEKK</sequence>
<reference evidence="8" key="1">
    <citation type="submission" date="2021-10" db="EMBL/GenBank/DDBJ databases">
        <title>Anaerobic single-cell dispensing facilitates the cultivation of human gut bacteria.</title>
        <authorList>
            <person name="Afrizal A."/>
        </authorList>
    </citation>
    <scope>NUCLEOTIDE SEQUENCE</scope>
    <source>
        <strain evidence="8">CLA-AA-H215</strain>
    </source>
</reference>
<evidence type="ECO:0000256" key="7">
    <source>
        <dbReference type="SAM" id="MobiDB-lite"/>
    </source>
</evidence>
<evidence type="ECO:0000313" key="8">
    <source>
        <dbReference type="EMBL" id="MCC2232127.1"/>
    </source>
</evidence>
<dbReference type="SUPFAM" id="SSF53335">
    <property type="entry name" value="S-adenosyl-L-methionine-dependent methyltransferases"/>
    <property type="match status" value="1"/>
</dbReference>
<dbReference type="GO" id="GO:0005829">
    <property type="term" value="C:cytosol"/>
    <property type="evidence" value="ECO:0007669"/>
    <property type="project" value="TreeGrafter"/>
</dbReference>
<organism evidence="8 9">
    <name type="scientific">Hominifimenecus microfluidus</name>
    <dbReference type="NCBI Taxonomy" id="2885348"/>
    <lineage>
        <taxon>Bacteria</taxon>
        <taxon>Bacillati</taxon>
        <taxon>Bacillota</taxon>
        <taxon>Clostridia</taxon>
        <taxon>Lachnospirales</taxon>
        <taxon>Lachnospiraceae</taxon>
        <taxon>Hominifimenecus</taxon>
    </lineage>
</organism>
<feature type="binding site" evidence="6">
    <location>
        <position position="93"/>
    </location>
    <ligand>
        <name>S-adenosyl-L-methionine</name>
        <dbReference type="ChEBI" id="CHEBI:59789"/>
    </ligand>
</feature>
<dbReference type="PANTHER" id="PTHR31760:SF0">
    <property type="entry name" value="S-ADENOSYL-L-METHIONINE-DEPENDENT METHYLTRANSFERASES SUPERFAMILY PROTEIN"/>
    <property type="match status" value="1"/>
</dbReference>
<dbReference type="FunFam" id="3.40.50.150:FF:000041">
    <property type="entry name" value="Ribosomal RNA small subunit methyltransferase G"/>
    <property type="match status" value="1"/>
</dbReference>
<evidence type="ECO:0000256" key="3">
    <source>
        <dbReference type="ARBA" id="ARBA00022603"/>
    </source>
</evidence>
<dbReference type="Pfam" id="PF02527">
    <property type="entry name" value="GidB"/>
    <property type="match status" value="1"/>
</dbReference>
<protein>
    <recommendedName>
        <fullName evidence="6">Ribosomal RNA small subunit methyltransferase G</fullName>
        <ecNumber evidence="6">2.1.1.-</ecNumber>
    </recommendedName>
    <alternativeName>
        <fullName evidence="6">16S rRNA 7-methylguanosine methyltransferase</fullName>
        <shortName evidence="6">16S rRNA m7G methyltransferase</shortName>
    </alternativeName>
</protein>
<evidence type="ECO:0000256" key="5">
    <source>
        <dbReference type="ARBA" id="ARBA00022691"/>
    </source>
</evidence>
<dbReference type="EMBL" id="JAJEQR010000052">
    <property type="protein sequence ID" value="MCC2232127.1"/>
    <property type="molecule type" value="Genomic_DNA"/>
</dbReference>
<dbReference type="GO" id="GO:0070043">
    <property type="term" value="F:rRNA (guanine-N7-)-methyltransferase activity"/>
    <property type="evidence" value="ECO:0007669"/>
    <property type="project" value="UniProtKB-UniRule"/>
</dbReference>
<accession>A0AAE3EBT2</accession>
<feature type="binding site" evidence="6">
    <location>
        <position position="158"/>
    </location>
    <ligand>
        <name>S-adenosyl-L-methionine</name>
        <dbReference type="ChEBI" id="CHEBI:59789"/>
    </ligand>
</feature>
<name>A0AAE3EBT2_9FIRM</name>
<keyword evidence="5 6" id="KW-0949">S-adenosyl-L-methionine</keyword>
<dbReference type="PANTHER" id="PTHR31760">
    <property type="entry name" value="S-ADENOSYL-L-METHIONINE-DEPENDENT METHYLTRANSFERASES SUPERFAMILY PROTEIN"/>
    <property type="match status" value="1"/>
</dbReference>
<keyword evidence="2 6" id="KW-0698">rRNA processing</keyword>
<feature type="binding site" evidence="6">
    <location>
        <position position="88"/>
    </location>
    <ligand>
        <name>S-adenosyl-L-methionine</name>
        <dbReference type="ChEBI" id="CHEBI:59789"/>
    </ligand>
</feature>
<dbReference type="CDD" id="cd02440">
    <property type="entry name" value="AdoMet_MTases"/>
    <property type="match status" value="1"/>
</dbReference>
<evidence type="ECO:0000256" key="2">
    <source>
        <dbReference type="ARBA" id="ARBA00022552"/>
    </source>
</evidence>
<comment type="caution">
    <text evidence="8">The sequence shown here is derived from an EMBL/GenBank/DDBJ whole genome shotgun (WGS) entry which is preliminary data.</text>
</comment>
<evidence type="ECO:0000256" key="4">
    <source>
        <dbReference type="ARBA" id="ARBA00022679"/>
    </source>
</evidence>
<comment type="similarity">
    <text evidence="6">Belongs to the methyltransferase superfamily. RNA methyltransferase RsmG family.</text>
</comment>
<evidence type="ECO:0000256" key="1">
    <source>
        <dbReference type="ARBA" id="ARBA00022490"/>
    </source>
</evidence>
<comment type="caution">
    <text evidence="6">Lacks conserved residue(s) required for the propagation of feature annotation.</text>
</comment>
<dbReference type="NCBIfam" id="TIGR00138">
    <property type="entry name" value="rsmG_gidB"/>
    <property type="match status" value="1"/>
</dbReference>
<comment type="subcellular location">
    <subcellularLocation>
        <location evidence="6">Cytoplasm</location>
    </subcellularLocation>
</comment>
<feature type="region of interest" description="Disordered" evidence="7">
    <location>
        <begin position="234"/>
        <end position="256"/>
    </location>
</feature>
<keyword evidence="3 6" id="KW-0489">Methyltransferase</keyword>
<dbReference type="InterPro" id="IPR003682">
    <property type="entry name" value="rRNA_ssu_MeTfrase_G"/>
</dbReference>
<keyword evidence="9" id="KW-1185">Reference proteome</keyword>
<evidence type="ECO:0000256" key="6">
    <source>
        <dbReference type="HAMAP-Rule" id="MF_00074"/>
    </source>
</evidence>
<dbReference type="AlphaFoldDB" id="A0AAE3EBT2"/>
<gene>
    <name evidence="6 8" type="primary">rsmG</name>
    <name evidence="8" type="ORF">LKD81_14170</name>
</gene>